<keyword evidence="3" id="KW-1185">Reference proteome</keyword>
<dbReference type="PANTHER" id="PTHR38360:SF1">
    <property type="entry name" value="F12P19.7"/>
    <property type="match status" value="1"/>
</dbReference>
<protein>
    <submittedName>
        <fullName evidence="2">Uncharacterized protein</fullName>
    </submittedName>
</protein>
<feature type="chain" id="PRO_5039137954" evidence="1">
    <location>
        <begin position="22"/>
        <end position="362"/>
    </location>
</feature>
<reference evidence="2" key="1">
    <citation type="submission" date="2021-03" db="EMBL/GenBank/DDBJ databases">
        <authorList>
            <person name="Li Z."/>
            <person name="Yang C."/>
        </authorList>
    </citation>
    <scope>NUCLEOTIDE SEQUENCE</scope>
    <source>
        <strain evidence="2">Dzin_1.0</strain>
        <tissue evidence="2">Leaf</tissue>
    </source>
</reference>
<comment type="caution">
    <text evidence="2">The sequence shown here is derived from an EMBL/GenBank/DDBJ whole genome shotgun (WGS) entry which is preliminary data.</text>
</comment>
<dbReference type="Proteomes" id="UP001085076">
    <property type="component" value="Miscellaneous, Linkage group lg06"/>
</dbReference>
<sequence length="362" mass="40806">MASSSLFLLFFFFFFSQFAVSVNGAAKVVPSGTISKVEDAGYFQMYYGQSFKVIKNSIDGKSYLLMQNTSRMALKTKYCTGRIKSFVIPLSNYSVDTTTVPGIDFVIRVLQLLGLLDYLKGMNSDIVTSECVLMSYANGGIQLVNKTDTQQFTQFTAHFIGNVDEERECNFAAFMPFEERTPLQRAEWIKYLATFTNSESRANSVYDAIKGNYMCLSKVAANLTTRFKPVVAWIDYNQGIWSFAKDTYKLQYVVDAGGENLDGSISNNSYNVSNPDDMDNFRAILCTVDVVIDQTYAEDPAEYTLSTFFENMGVNDSYCLGFVTNQTLWRYDKRAGNFSSLGDTTSTFSFRTNEQQYIILVS</sequence>
<dbReference type="OrthoDB" id="409848at2759"/>
<dbReference type="AlphaFoldDB" id="A0A9D5C9I1"/>
<accession>A0A9D5C9I1</accession>
<keyword evidence="1" id="KW-0732">Signal</keyword>
<dbReference type="EMBL" id="JAGGNH010000006">
    <property type="protein sequence ID" value="KAJ0968849.1"/>
    <property type="molecule type" value="Genomic_DNA"/>
</dbReference>
<dbReference type="PANTHER" id="PTHR38360">
    <property type="entry name" value="OS03G0120000 PROTEIN"/>
    <property type="match status" value="1"/>
</dbReference>
<evidence type="ECO:0000256" key="1">
    <source>
        <dbReference type="SAM" id="SignalP"/>
    </source>
</evidence>
<reference evidence="2" key="2">
    <citation type="journal article" date="2022" name="Hortic Res">
        <title>The genome of Dioscorea zingiberensis sheds light on the biosynthesis, origin and evolution of the medicinally important diosgenin saponins.</title>
        <authorList>
            <person name="Li Y."/>
            <person name="Tan C."/>
            <person name="Li Z."/>
            <person name="Guo J."/>
            <person name="Li S."/>
            <person name="Chen X."/>
            <person name="Wang C."/>
            <person name="Dai X."/>
            <person name="Yang H."/>
            <person name="Song W."/>
            <person name="Hou L."/>
            <person name="Xu J."/>
            <person name="Tong Z."/>
            <person name="Xu A."/>
            <person name="Yuan X."/>
            <person name="Wang W."/>
            <person name="Yang Q."/>
            <person name="Chen L."/>
            <person name="Sun Z."/>
            <person name="Wang K."/>
            <person name="Pan B."/>
            <person name="Chen J."/>
            <person name="Bao Y."/>
            <person name="Liu F."/>
            <person name="Qi X."/>
            <person name="Gang D.R."/>
            <person name="Wen J."/>
            <person name="Li J."/>
        </authorList>
    </citation>
    <scope>NUCLEOTIDE SEQUENCE</scope>
    <source>
        <strain evidence="2">Dzin_1.0</strain>
    </source>
</reference>
<evidence type="ECO:0000313" key="2">
    <source>
        <dbReference type="EMBL" id="KAJ0968849.1"/>
    </source>
</evidence>
<organism evidence="2 3">
    <name type="scientific">Dioscorea zingiberensis</name>
    <dbReference type="NCBI Taxonomy" id="325984"/>
    <lineage>
        <taxon>Eukaryota</taxon>
        <taxon>Viridiplantae</taxon>
        <taxon>Streptophyta</taxon>
        <taxon>Embryophyta</taxon>
        <taxon>Tracheophyta</taxon>
        <taxon>Spermatophyta</taxon>
        <taxon>Magnoliopsida</taxon>
        <taxon>Liliopsida</taxon>
        <taxon>Dioscoreales</taxon>
        <taxon>Dioscoreaceae</taxon>
        <taxon>Dioscorea</taxon>
    </lineage>
</organism>
<feature type="signal peptide" evidence="1">
    <location>
        <begin position="1"/>
        <end position="21"/>
    </location>
</feature>
<gene>
    <name evidence="2" type="ORF">J5N97_021726</name>
</gene>
<name>A0A9D5C9I1_9LILI</name>
<proteinExistence type="predicted"/>
<evidence type="ECO:0000313" key="3">
    <source>
        <dbReference type="Proteomes" id="UP001085076"/>
    </source>
</evidence>
<dbReference type="SUPFAM" id="SSF53807">
    <property type="entry name" value="Helical backbone' metal receptor"/>
    <property type="match status" value="1"/>
</dbReference>